<evidence type="ECO:0000313" key="4">
    <source>
        <dbReference type="Proteomes" id="UP001501153"/>
    </source>
</evidence>
<evidence type="ECO:0000313" key="3">
    <source>
        <dbReference type="EMBL" id="GAA4368081.1"/>
    </source>
</evidence>
<dbReference type="InterPro" id="IPR011006">
    <property type="entry name" value="CheY-like_superfamily"/>
</dbReference>
<dbReference type="PROSITE" id="PS50110">
    <property type="entry name" value="RESPONSE_REGULATORY"/>
    <property type="match status" value="1"/>
</dbReference>
<dbReference type="InterPro" id="IPR001789">
    <property type="entry name" value="Sig_transdc_resp-reg_receiver"/>
</dbReference>
<comment type="caution">
    <text evidence="3">The sequence shown here is derived from an EMBL/GenBank/DDBJ whole genome shotgun (WGS) entry which is preliminary data.</text>
</comment>
<name>A0ABP8IR26_9BACT</name>
<dbReference type="EMBL" id="BAABGZ010000079">
    <property type="protein sequence ID" value="GAA4368081.1"/>
    <property type="molecule type" value="Genomic_DNA"/>
</dbReference>
<keyword evidence="1" id="KW-0597">Phosphoprotein</keyword>
<proteinExistence type="predicted"/>
<feature type="domain" description="Response regulatory" evidence="2">
    <location>
        <begin position="6"/>
        <end position="71"/>
    </location>
</feature>
<dbReference type="Proteomes" id="UP001501153">
    <property type="component" value="Unassembled WGS sequence"/>
</dbReference>
<gene>
    <name evidence="3" type="ORF">GCM10023185_40500</name>
</gene>
<keyword evidence="4" id="KW-1185">Reference proteome</keyword>
<organism evidence="3 4">
    <name type="scientific">Hymenobacter saemangeumensis</name>
    <dbReference type="NCBI Taxonomy" id="1084522"/>
    <lineage>
        <taxon>Bacteria</taxon>
        <taxon>Pseudomonadati</taxon>
        <taxon>Bacteroidota</taxon>
        <taxon>Cytophagia</taxon>
        <taxon>Cytophagales</taxon>
        <taxon>Hymenobacteraceae</taxon>
        <taxon>Hymenobacter</taxon>
    </lineage>
</organism>
<sequence>MQTALALVIIEDQAPIREALSEYLGAQPEFDCVLVARSMEDFLNRLPGVTVPPTLVLSDIGLPGRALRGCR</sequence>
<dbReference type="RefSeq" id="WP_345237963.1">
    <property type="nucleotide sequence ID" value="NZ_BAABGZ010000079.1"/>
</dbReference>
<dbReference type="Gene3D" id="3.40.50.2300">
    <property type="match status" value="1"/>
</dbReference>
<feature type="modified residue" description="4-aspartylphosphate" evidence="1">
    <location>
        <position position="59"/>
    </location>
</feature>
<reference evidence="4" key="1">
    <citation type="journal article" date="2019" name="Int. J. Syst. Evol. Microbiol.">
        <title>The Global Catalogue of Microorganisms (GCM) 10K type strain sequencing project: providing services to taxonomists for standard genome sequencing and annotation.</title>
        <authorList>
            <consortium name="The Broad Institute Genomics Platform"/>
            <consortium name="The Broad Institute Genome Sequencing Center for Infectious Disease"/>
            <person name="Wu L."/>
            <person name="Ma J."/>
        </authorList>
    </citation>
    <scope>NUCLEOTIDE SEQUENCE [LARGE SCALE GENOMIC DNA]</scope>
    <source>
        <strain evidence="4">JCM 17923</strain>
    </source>
</reference>
<evidence type="ECO:0000256" key="1">
    <source>
        <dbReference type="PROSITE-ProRule" id="PRU00169"/>
    </source>
</evidence>
<evidence type="ECO:0000259" key="2">
    <source>
        <dbReference type="PROSITE" id="PS50110"/>
    </source>
</evidence>
<dbReference type="SUPFAM" id="SSF52172">
    <property type="entry name" value="CheY-like"/>
    <property type="match status" value="1"/>
</dbReference>
<protein>
    <recommendedName>
        <fullName evidence="2">Response regulatory domain-containing protein</fullName>
    </recommendedName>
</protein>
<accession>A0ABP8IR26</accession>